<dbReference type="OrthoDB" id="7392499at2759"/>
<protein>
    <recommendedName>
        <fullName evidence="2">Copper homeostasis protein cutC homolog</fullName>
    </recommendedName>
</protein>
<dbReference type="AlphaFoldDB" id="A0A6A6XTT0"/>
<dbReference type="HAMAP" id="MF_00795">
    <property type="entry name" value="CutC"/>
    <property type="match status" value="1"/>
</dbReference>
<evidence type="ECO:0000313" key="4">
    <source>
        <dbReference type="Proteomes" id="UP000799757"/>
    </source>
</evidence>
<gene>
    <name evidence="3" type="ORF">K505DRAFT_321152</name>
</gene>
<proteinExistence type="inferred from homology"/>
<dbReference type="InterPro" id="IPR005627">
    <property type="entry name" value="CutC-like"/>
</dbReference>
<dbReference type="PANTHER" id="PTHR12598:SF0">
    <property type="entry name" value="COPPER HOMEOSTASIS PROTEIN CUTC HOMOLOG"/>
    <property type="match status" value="1"/>
</dbReference>
<evidence type="ECO:0000256" key="1">
    <source>
        <dbReference type="ARBA" id="ARBA00007768"/>
    </source>
</evidence>
<reference evidence="3" key="1">
    <citation type="journal article" date="2020" name="Stud. Mycol.">
        <title>101 Dothideomycetes genomes: a test case for predicting lifestyles and emergence of pathogens.</title>
        <authorList>
            <person name="Haridas S."/>
            <person name="Albert R."/>
            <person name="Binder M."/>
            <person name="Bloem J."/>
            <person name="Labutti K."/>
            <person name="Salamov A."/>
            <person name="Andreopoulos B."/>
            <person name="Baker S."/>
            <person name="Barry K."/>
            <person name="Bills G."/>
            <person name="Bluhm B."/>
            <person name="Cannon C."/>
            <person name="Castanera R."/>
            <person name="Culley D."/>
            <person name="Daum C."/>
            <person name="Ezra D."/>
            <person name="Gonzalez J."/>
            <person name="Henrissat B."/>
            <person name="Kuo A."/>
            <person name="Liang C."/>
            <person name="Lipzen A."/>
            <person name="Lutzoni F."/>
            <person name="Magnuson J."/>
            <person name="Mondo S."/>
            <person name="Nolan M."/>
            <person name="Ohm R."/>
            <person name="Pangilinan J."/>
            <person name="Park H.-J."/>
            <person name="Ramirez L."/>
            <person name="Alfaro M."/>
            <person name="Sun H."/>
            <person name="Tritt A."/>
            <person name="Yoshinaga Y."/>
            <person name="Zwiers L.-H."/>
            <person name="Turgeon B."/>
            <person name="Goodwin S."/>
            <person name="Spatafora J."/>
            <person name="Crous P."/>
            <person name="Grigoriev I."/>
        </authorList>
    </citation>
    <scope>NUCLEOTIDE SEQUENCE</scope>
    <source>
        <strain evidence="3">CBS 109.77</strain>
    </source>
</reference>
<comment type="similarity">
    <text evidence="1">Belongs to the CutC family.</text>
</comment>
<dbReference type="Pfam" id="PF03932">
    <property type="entry name" value="CutC"/>
    <property type="match status" value="1"/>
</dbReference>
<evidence type="ECO:0000256" key="2">
    <source>
        <dbReference type="ARBA" id="ARBA00019014"/>
    </source>
</evidence>
<dbReference type="PANTHER" id="PTHR12598">
    <property type="entry name" value="COPPER HOMEOSTASIS PROTEIN CUTC"/>
    <property type="match status" value="1"/>
</dbReference>
<keyword evidence="4" id="KW-1185">Reference proteome</keyword>
<dbReference type="GO" id="GO:0005507">
    <property type="term" value="F:copper ion binding"/>
    <property type="evidence" value="ECO:0007669"/>
    <property type="project" value="TreeGrafter"/>
</dbReference>
<evidence type="ECO:0000313" key="3">
    <source>
        <dbReference type="EMBL" id="KAF2799445.1"/>
    </source>
</evidence>
<dbReference type="Gene3D" id="3.20.20.380">
    <property type="entry name" value="Copper homeostasis (CutC) domain"/>
    <property type="match status" value="1"/>
</dbReference>
<name>A0A6A6XTT0_9PLEO</name>
<accession>A0A6A6XTT0</accession>
<dbReference type="EMBL" id="MU001764">
    <property type="protein sequence ID" value="KAF2799445.1"/>
    <property type="molecule type" value="Genomic_DNA"/>
</dbReference>
<organism evidence="3 4">
    <name type="scientific">Melanomma pulvis-pyrius CBS 109.77</name>
    <dbReference type="NCBI Taxonomy" id="1314802"/>
    <lineage>
        <taxon>Eukaryota</taxon>
        <taxon>Fungi</taxon>
        <taxon>Dikarya</taxon>
        <taxon>Ascomycota</taxon>
        <taxon>Pezizomycotina</taxon>
        <taxon>Dothideomycetes</taxon>
        <taxon>Pleosporomycetidae</taxon>
        <taxon>Pleosporales</taxon>
        <taxon>Melanommataceae</taxon>
        <taxon>Melanomma</taxon>
    </lineage>
</organism>
<sequence>MLEIACFNTSSAIAAANAGADRIELCADYAAGGVTPSLDSLQHLRNKIRTPVNIMIRPREGDFDYSDAEFQQMKSEIELFKPVSSGFVFGILDDENRVDEQRNQELVGLAAPLPCTFHRAFDQVPDLHEATEQIIKCGFISILTSGGQATAIVGAESVARLQKKFGDNISFILGGGVRSTNAESLQRQTNVLWLHSAAITKSGEDVDEEEVARLLSPPVRESEVS</sequence>
<dbReference type="SUPFAM" id="SSF110395">
    <property type="entry name" value="CutC-like"/>
    <property type="match status" value="1"/>
</dbReference>
<dbReference type="Proteomes" id="UP000799757">
    <property type="component" value="Unassembled WGS sequence"/>
</dbReference>
<dbReference type="InterPro" id="IPR036822">
    <property type="entry name" value="CutC-like_dom_sf"/>
</dbReference>